<sequence>MAVFPPAAAREDLLRRLPSGARFTRPAKWHITLAFLGDVPDFRVPELADALTTVPPPPSFPLQLTGAGRFGSAVWVGLGGALPALAALRESVRAALEGAGFGIDSRPFRPHLTISYRSGRGLLPAIGGYAGPEWPVTGFALVESLLGNYHTRQEWSLPATPPAPSPH</sequence>
<evidence type="ECO:0000256" key="1">
    <source>
        <dbReference type="ARBA" id="ARBA00022801"/>
    </source>
</evidence>
<dbReference type="InterPro" id="IPR004175">
    <property type="entry name" value="RNA_CPDase"/>
</dbReference>
<comment type="similarity">
    <text evidence="2">Belongs to the 2H phosphoesterase superfamily. ThpR family.</text>
</comment>
<dbReference type="AlphaFoldDB" id="A0A919TK93"/>
<organism evidence="3 4">
    <name type="scientific">Actinoplanes siamensis</name>
    <dbReference type="NCBI Taxonomy" id="1223317"/>
    <lineage>
        <taxon>Bacteria</taxon>
        <taxon>Bacillati</taxon>
        <taxon>Actinomycetota</taxon>
        <taxon>Actinomycetes</taxon>
        <taxon>Micromonosporales</taxon>
        <taxon>Micromonosporaceae</taxon>
        <taxon>Actinoplanes</taxon>
    </lineage>
</organism>
<dbReference type="SUPFAM" id="SSF55144">
    <property type="entry name" value="LigT-like"/>
    <property type="match status" value="1"/>
</dbReference>
<dbReference type="GO" id="GO:0008664">
    <property type="term" value="F:RNA 2',3'-cyclic 3'-phosphodiesterase activity"/>
    <property type="evidence" value="ECO:0007669"/>
    <property type="project" value="UniProtKB-EC"/>
</dbReference>
<keyword evidence="1 2" id="KW-0378">Hydrolase</keyword>
<comment type="function">
    <text evidence="2">Hydrolyzes RNA 2',3'-cyclic phosphodiester to an RNA 2'-phosphomonoester.</text>
</comment>
<evidence type="ECO:0000313" key="3">
    <source>
        <dbReference type="EMBL" id="GIF05362.1"/>
    </source>
</evidence>
<dbReference type="PANTHER" id="PTHR35561:SF1">
    <property type="entry name" value="RNA 2',3'-CYCLIC PHOSPHODIESTERASE"/>
    <property type="match status" value="1"/>
</dbReference>
<dbReference type="EMBL" id="BOMW01000026">
    <property type="protein sequence ID" value="GIF05362.1"/>
    <property type="molecule type" value="Genomic_DNA"/>
</dbReference>
<gene>
    <name evidence="3" type="ORF">Asi03nite_29000</name>
</gene>
<dbReference type="PANTHER" id="PTHR35561">
    <property type="entry name" value="RNA 2',3'-CYCLIC PHOSPHODIESTERASE"/>
    <property type="match status" value="1"/>
</dbReference>
<reference evidence="3" key="1">
    <citation type="submission" date="2021-01" db="EMBL/GenBank/DDBJ databases">
        <title>Whole genome shotgun sequence of Actinoplanes siamensis NBRC 109076.</title>
        <authorList>
            <person name="Komaki H."/>
            <person name="Tamura T."/>
        </authorList>
    </citation>
    <scope>NUCLEOTIDE SEQUENCE</scope>
    <source>
        <strain evidence="3">NBRC 109076</strain>
    </source>
</reference>
<comment type="catalytic activity">
    <reaction evidence="2">
        <text>a 3'-end 2',3'-cyclophospho-ribonucleotide-RNA + H2O = a 3'-end 2'-phospho-ribonucleotide-RNA + H(+)</text>
        <dbReference type="Rhea" id="RHEA:11828"/>
        <dbReference type="Rhea" id="RHEA-COMP:10464"/>
        <dbReference type="Rhea" id="RHEA-COMP:17353"/>
        <dbReference type="ChEBI" id="CHEBI:15377"/>
        <dbReference type="ChEBI" id="CHEBI:15378"/>
        <dbReference type="ChEBI" id="CHEBI:83064"/>
        <dbReference type="ChEBI" id="CHEBI:173113"/>
        <dbReference type="EC" id="3.1.4.58"/>
    </reaction>
</comment>
<dbReference type="EC" id="3.1.4.58" evidence="2"/>
<feature type="active site" description="Proton acceptor" evidence="2">
    <location>
        <position position="111"/>
    </location>
</feature>
<dbReference type="Pfam" id="PF13563">
    <property type="entry name" value="2_5_RNA_ligase2"/>
    <property type="match status" value="1"/>
</dbReference>
<dbReference type="HAMAP" id="MF_01940">
    <property type="entry name" value="RNA_CPDase"/>
    <property type="match status" value="1"/>
</dbReference>
<dbReference type="Gene3D" id="3.90.1140.10">
    <property type="entry name" value="Cyclic phosphodiesterase"/>
    <property type="match status" value="1"/>
</dbReference>
<feature type="short sequence motif" description="HXTX 2" evidence="2">
    <location>
        <begin position="111"/>
        <end position="114"/>
    </location>
</feature>
<evidence type="ECO:0000256" key="2">
    <source>
        <dbReference type="HAMAP-Rule" id="MF_01940"/>
    </source>
</evidence>
<name>A0A919TK93_9ACTN</name>
<dbReference type="NCBIfam" id="TIGR02258">
    <property type="entry name" value="2_5_ligase"/>
    <property type="match status" value="1"/>
</dbReference>
<dbReference type="InterPro" id="IPR009097">
    <property type="entry name" value="Cyclic_Pdiesterase"/>
</dbReference>
<feature type="active site" description="Proton donor" evidence="2">
    <location>
        <position position="30"/>
    </location>
</feature>
<comment type="caution">
    <text evidence="3">The sequence shown here is derived from an EMBL/GenBank/DDBJ whole genome shotgun (WGS) entry which is preliminary data.</text>
</comment>
<protein>
    <recommendedName>
        <fullName evidence="2">RNA 2',3'-cyclic phosphodiesterase</fullName>
        <shortName evidence="2">RNA 2',3'-CPDase</shortName>
        <ecNumber evidence="2">3.1.4.58</ecNumber>
    </recommendedName>
</protein>
<feature type="short sequence motif" description="HXTX 1" evidence="2">
    <location>
        <begin position="30"/>
        <end position="33"/>
    </location>
</feature>
<dbReference type="RefSeq" id="WP_203680016.1">
    <property type="nucleotide sequence ID" value="NZ_BOMW01000026.1"/>
</dbReference>
<keyword evidence="4" id="KW-1185">Reference proteome</keyword>
<accession>A0A919TK93</accession>
<dbReference type="GO" id="GO:0004113">
    <property type="term" value="F:2',3'-cyclic-nucleotide 3'-phosphodiesterase activity"/>
    <property type="evidence" value="ECO:0007669"/>
    <property type="project" value="InterPro"/>
</dbReference>
<proteinExistence type="inferred from homology"/>
<evidence type="ECO:0000313" key="4">
    <source>
        <dbReference type="Proteomes" id="UP000629619"/>
    </source>
</evidence>
<dbReference type="Proteomes" id="UP000629619">
    <property type="component" value="Unassembled WGS sequence"/>
</dbReference>